<dbReference type="RefSeq" id="XP_016609359.1">
    <property type="nucleotide sequence ID" value="XM_016757243.1"/>
</dbReference>
<evidence type="ECO:0000256" key="1">
    <source>
        <dbReference type="SAM" id="Coils"/>
    </source>
</evidence>
<dbReference type="Pfam" id="PF04818">
    <property type="entry name" value="CID"/>
    <property type="match status" value="1"/>
</dbReference>
<dbReference type="OrthoDB" id="10069473at2759"/>
<dbReference type="PROSITE" id="PS51391">
    <property type="entry name" value="CID"/>
    <property type="match status" value="1"/>
</dbReference>
<name>A0A0L0HKA1_SPIPD</name>
<dbReference type="STRING" id="645134.A0A0L0HKA1"/>
<dbReference type="InterPro" id="IPR008942">
    <property type="entry name" value="ENTH_VHS"/>
</dbReference>
<dbReference type="OMA" id="HYELDIE"/>
<dbReference type="GO" id="GO:0000993">
    <property type="term" value="F:RNA polymerase II complex binding"/>
    <property type="evidence" value="ECO:0007669"/>
    <property type="project" value="TreeGrafter"/>
</dbReference>
<dbReference type="GeneID" id="27692213"/>
<keyword evidence="1" id="KW-0175">Coiled coil</keyword>
<dbReference type="PANTHER" id="PTHR12460">
    <property type="entry name" value="CYCLIN-DEPENDENT KINASE INHIBITOR-RELATED PROTEIN"/>
    <property type="match status" value="1"/>
</dbReference>
<dbReference type="SMART" id="SM00582">
    <property type="entry name" value="RPR"/>
    <property type="match status" value="1"/>
</dbReference>
<evidence type="ECO:0000313" key="4">
    <source>
        <dbReference type="Proteomes" id="UP000053201"/>
    </source>
</evidence>
<dbReference type="InParanoid" id="A0A0L0HKA1"/>
<accession>A0A0L0HKA1</accession>
<evidence type="ECO:0000313" key="3">
    <source>
        <dbReference type="EMBL" id="KND01320.1"/>
    </source>
</evidence>
<dbReference type="SUPFAM" id="SSF48464">
    <property type="entry name" value="ENTH/VHS domain"/>
    <property type="match status" value="1"/>
</dbReference>
<feature type="domain" description="CID" evidence="2">
    <location>
        <begin position="1"/>
        <end position="133"/>
    </location>
</feature>
<dbReference type="GO" id="GO:0031124">
    <property type="term" value="P:mRNA 3'-end processing"/>
    <property type="evidence" value="ECO:0007669"/>
    <property type="project" value="TreeGrafter"/>
</dbReference>
<protein>
    <recommendedName>
        <fullName evidence="2">CID domain-containing protein</fullName>
    </recommendedName>
</protein>
<organism evidence="3 4">
    <name type="scientific">Spizellomyces punctatus (strain DAOM BR117)</name>
    <dbReference type="NCBI Taxonomy" id="645134"/>
    <lineage>
        <taxon>Eukaryota</taxon>
        <taxon>Fungi</taxon>
        <taxon>Fungi incertae sedis</taxon>
        <taxon>Chytridiomycota</taxon>
        <taxon>Chytridiomycota incertae sedis</taxon>
        <taxon>Chytridiomycetes</taxon>
        <taxon>Spizellomycetales</taxon>
        <taxon>Spizellomycetaceae</taxon>
        <taxon>Spizellomyces</taxon>
    </lineage>
</organism>
<dbReference type="Proteomes" id="UP000053201">
    <property type="component" value="Unassembled WGS sequence"/>
</dbReference>
<dbReference type="Gene3D" id="1.25.40.90">
    <property type="match status" value="1"/>
</dbReference>
<dbReference type="eggNOG" id="KOG2669">
    <property type="taxonomic scope" value="Eukaryota"/>
</dbReference>
<proteinExistence type="predicted"/>
<dbReference type="PANTHER" id="PTHR12460:SF0">
    <property type="entry name" value="CID DOMAIN-CONTAINING PROTEIN-RELATED"/>
    <property type="match status" value="1"/>
</dbReference>
<dbReference type="Gene3D" id="6.10.250.2560">
    <property type="match status" value="1"/>
</dbReference>
<sequence length="365" mass="41029">MTSYTEEALVQKLARLVETQDSITVLSQWLMYHRKHAGASVQTWARELHKAPSHRKLSFLYLANDVVQNSRRKGEEFVREFAKVFPETVPHVYRHTAPEIQQKITRILGILEERKIYGPDFIKVIKDRLVSRPPAATFASEDAMVIGTHLENIRKNEAARQKLAERVHEIPEQWPSAADGNNPEVAAAIEQLERYQRALKSDISERNQLIENLNKLIQKQELHIQGDELELEQCQHKINTIRAEPTASTHPLQDQEEGVQIGLNDIQVDHAHALPHQDDITSDPIQAVIPDSEGLPSDILQQLQVMAKAHQEATGAPIDSVIDPTTGGTTDAMMNDPPIADGVITHDIVTTLEFLRRQGGLSTKS</sequence>
<reference evidence="3 4" key="1">
    <citation type="submission" date="2009-08" db="EMBL/GenBank/DDBJ databases">
        <title>The Genome Sequence of Spizellomyces punctatus strain DAOM BR117.</title>
        <authorList>
            <consortium name="The Broad Institute Genome Sequencing Platform"/>
            <person name="Russ C."/>
            <person name="Cuomo C."/>
            <person name="Shea T."/>
            <person name="Young S.K."/>
            <person name="Zeng Q."/>
            <person name="Koehrsen M."/>
            <person name="Haas B."/>
            <person name="Borodovsky M."/>
            <person name="Guigo R."/>
            <person name="Alvarado L."/>
            <person name="Berlin A."/>
            <person name="Bochicchio J."/>
            <person name="Borenstein D."/>
            <person name="Chapman S."/>
            <person name="Chen Z."/>
            <person name="Engels R."/>
            <person name="Freedman E."/>
            <person name="Gellesch M."/>
            <person name="Goldberg J."/>
            <person name="Griggs A."/>
            <person name="Gujja S."/>
            <person name="Heiman D."/>
            <person name="Hepburn T."/>
            <person name="Howarth C."/>
            <person name="Jen D."/>
            <person name="Larson L."/>
            <person name="Lewis B."/>
            <person name="Mehta T."/>
            <person name="Park D."/>
            <person name="Pearson M."/>
            <person name="Roberts A."/>
            <person name="Saif S."/>
            <person name="Shenoy N."/>
            <person name="Sisk P."/>
            <person name="Stolte C."/>
            <person name="Sykes S."/>
            <person name="Thomson T."/>
            <person name="Walk T."/>
            <person name="White J."/>
            <person name="Yandava C."/>
            <person name="Burger G."/>
            <person name="Gray M.W."/>
            <person name="Holland P.W.H."/>
            <person name="King N."/>
            <person name="Lang F.B.F."/>
            <person name="Roger A.J."/>
            <person name="Ruiz-Trillo I."/>
            <person name="Lander E."/>
            <person name="Nusbaum C."/>
        </authorList>
    </citation>
    <scope>NUCLEOTIDE SEQUENCE [LARGE SCALE GENOMIC DNA]</scope>
    <source>
        <strain evidence="3 4">DAOM BR117</strain>
    </source>
</reference>
<dbReference type="EMBL" id="KQ257454">
    <property type="protein sequence ID" value="KND01320.1"/>
    <property type="molecule type" value="Genomic_DNA"/>
</dbReference>
<feature type="coiled-coil region" evidence="1">
    <location>
        <begin position="192"/>
        <end position="230"/>
    </location>
</feature>
<dbReference type="VEuPathDB" id="FungiDB:SPPG_09088"/>
<gene>
    <name evidence="3" type="ORF">SPPG_09088</name>
</gene>
<dbReference type="CDD" id="cd16981">
    <property type="entry name" value="CID_RPRD_like"/>
    <property type="match status" value="1"/>
</dbReference>
<evidence type="ECO:0000259" key="2">
    <source>
        <dbReference type="PROSITE" id="PS51391"/>
    </source>
</evidence>
<dbReference type="InterPro" id="IPR006569">
    <property type="entry name" value="CID_dom"/>
</dbReference>
<dbReference type="AlphaFoldDB" id="A0A0L0HKA1"/>
<keyword evidence="4" id="KW-1185">Reference proteome</keyword>